<keyword evidence="1" id="KW-0732">Signal</keyword>
<dbReference type="Gene3D" id="3.40.50.1110">
    <property type="entry name" value="SGNH hydrolase"/>
    <property type="match status" value="1"/>
</dbReference>
<dbReference type="OrthoDB" id="3790537at2"/>
<evidence type="ECO:0000313" key="3">
    <source>
        <dbReference type="Proteomes" id="UP000199004"/>
    </source>
</evidence>
<feature type="chain" id="PRO_5011696080" description="SGNH domain-containing protein" evidence="1">
    <location>
        <begin position="32"/>
        <end position="386"/>
    </location>
</feature>
<sequence length="386" mass="41957">MSRPRALVAALAALLTLTCLGGLLVASNAGAQGAESAGSTTSTSGKVDARVGTRLCTLLGRAWLATGCSRATCERTSDRARRNTNAEVCFTPSGHYYGRPIDFRACRSLHRYWAPQVNLCISNPARHRAYVTRAQQCVGEYSDYVMVRESPGAWDECVTPARRRQLERIALETGTPLSEVAEQRSPALCALRDNAEYVGGRCRATDPPTFAEGATAGALLVGDSLSWRGANELAGLHPRWSLDAVPGRPVTQLSSRIRQHLAARGAPETLVVALGTNPRASWRKRDYVAAVALVPAETRVLFVTPYRDPAQSTAWAVARLEAYDRWMREITATRPGTCLADWRALVTDQPELLVDGTHQSPEGEAEWAEFISTSWDACPRPAEPQA</sequence>
<reference evidence="2 3" key="1">
    <citation type="submission" date="2016-10" db="EMBL/GenBank/DDBJ databases">
        <authorList>
            <person name="de Groot N.N."/>
        </authorList>
    </citation>
    <scope>NUCLEOTIDE SEQUENCE [LARGE SCALE GENOMIC DNA]</scope>
    <source>
        <strain evidence="2 3">CGMCC 1.11147</strain>
    </source>
</reference>
<feature type="signal peptide" evidence="1">
    <location>
        <begin position="1"/>
        <end position="31"/>
    </location>
</feature>
<organism evidence="2 3">
    <name type="scientific">Nocardioides szechwanensis</name>
    <dbReference type="NCBI Taxonomy" id="1005944"/>
    <lineage>
        <taxon>Bacteria</taxon>
        <taxon>Bacillati</taxon>
        <taxon>Actinomycetota</taxon>
        <taxon>Actinomycetes</taxon>
        <taxon>Propionibacteriales</taxon>
        <taxon>Nocardioidaceae</taxon>
        <taxon>Nocardioides</taxon>
    </lineage>
</organism>
<dbReference type="RefSeq" id="WP_091023982.1">
    <property type="nucleotide sequence ID" value="NZ_BKAE01000019.1"/>
</dbReference>
<evidence type="ECO:0000313" key="2">
    <source>
        <dbReference type="EMBL" id="SDN25810.1"/>
    </source>
</evidence>
<evidence type="ECO:0008006" key="4">
    <source>
        <dbReference type="Google" id="ProtNLM"/>
    </source>
</evidence>
<dbReference type="STRING" id="1005944.SAMN05192576_1867"/>
<keyword evidence="3" id="KW-1185">Reference proteome</keyword>
<accession>A0A1G9ZWU3</accession>
<dbReference type="EMBL" id="FNIC01000002">
    <property type="protein sequence ID" value="SDN25810.1"/>
    <property type="molecule type" value="Genomic_DNA"/>
</dbReference>
<gene>
    <name evidence="2" type="ORF">SAMN05192576_1867</name>
</gene>
<evidence type="ECO:0000256" key="1">
    <source>
        <dbReference type="SAM" id="SignalP"/>
    </source>
</evidence>
<dbReference type="SUPFAM" id="SSF52266">
    <property type="entry name" value="SGNH hydrolase"/>
    <property type="match status" value="1"/>
</dbReference>
<dbReference type="AlphaFoldDB" id="A0A1G9ZWU3"/>
<dbReference type="Proteomes" id="UP000199004">
    <property type="component" value="Unassembled WGS sequence"/>
</dbReference>
<protein>
    <recommendedName>
        <fullName evidence="4">SGNH domain-containing protein</fullName>
    </recommendedName>
</protein>
<proteinExistence type="predicted"/>
<dbReference type="InterPro" id="IPR036514">
    <property type="entry name" value="SGNH_hydro_sf"/>
</dbReference>
<name>A0A1G9ZWU3_9ACTN</name>